<dbReference type="InParanoid" id="W3WS38"/>
<gene>
    <name evidence="2" type="ORF">PFICI_12921</name>
</gene>
<name>W3WS38_PESFW</name>
<feature type="compositionally biased region" description="Gly residues" evidence="1">
    <location>
        <begin position="159"/>
        <end position="171"/>
    </location>
</feature>
<dbReference type="EMBL" id="KI912118">
    <property type="protein sequence ID" value="ETS75977.1"/>
    <property type="molecule type" value="Genomic_DNA"/>
</dbReference>
<dbReference type="Proteomes" id="UP000030651">
    <property type="component" value="Unassembled WGS sequence"/>
</dbReference>
<feature type="compositionally biased region" description="Basic and acidic residues" evidence="1">
    <location>
        <begin position="144"/>
        <end position="158"/>
    </location>
</feature>
<organism evidence="2 3">
    <name type="scientific">Pestalotiopsis fici (strain W106-1 / CGMCC3.15140)</name>
    <dbReference type="NCBI Taxonomy" id="1229662"/>
    <lineage>
        <taxon>Eukaryota</taxon>
        <taxon>Fungi</taxon>
        <taxon>Dikarya</taxon>
        <taxon>Ascomycota</taxon>
        <taxon>Pezizomycotina</taxon>
        <taxon>Sordariomycetes</taxon>
        <taxon>Xylariomycetidae</taxon>
        <taxon>Amphisphaeriales</taxon>
        <taxon>Sporocadaceae</taxon>
        <taxon>Pestalotiopsis</taxon>
    </lineage>
</organism>
<evidence type="ECO:0000313" key="3">
    <source>
        <dbReference type="Proteomes" id="UP000030651"/>
    </source>
</evidence>
<dbReference type="AlphaFoldDB" id="W3WS38"/>
<proteinExistence type="predicted"/>
<feature type="region of interest" description="Disordered" evidence="1">
    <location>
        <begin position="118"/>
        <end position="171"/>
    </location>
</feature>
<sequence>MPKSAPQIAGVEGRSSLDMFWNRMEWKPSGMGLPALNLPVMTVARVVREEGTHSTKTSEVAELAKPIIMRSKEMKETLTSALRAREVEASRAEPAVAAILGSLVGLGAARCAGAEDGSGLGALEDQTGDGGRGGTDAGICGLRDQGKETSRSDLHKGNGGDGGGLAKGNHF</sequence>
<evidence type="ECO:0000313" key="2">
    <source>
        <dbReference type="EMBL" id="ETS75977.1"/>
    </source>
</evidence>
<accession>W3WS38</accession>
<dbReference type="HOGENOM" id="CLU_1563407_0_0_1"/>
<dbReference type="GeneID" id="19277934"/>
<protein>
    <submittedName>
        <fullName evidence="2">Uncharacterized protein</fullName>
    </submittedName>
</protein>
<keyword evidence="3" id="KW-1185">Reference proteome</keyword>
<reference evidence="3" key="1">
    <citation type="journal article" date="2015" name="BMC Genomics">
        <title>Genomic and transcriptomic analysis of the endophytic fungus Pestalotiopsis fici reveals its lifestyle and high potential for synthesis of natural products.</title>
        <authorList>
            <person name="Wang X."/>
            <person name="Zhang X."/>
            <person name="Liu L."/>
            <person name="Xiang M."/>
            <person name="Wang W."/>
            <person name="Sun X."/>
            <person name="Che Y."/>
            <person name="Guo L."/>
            <person name="Liu G."/>
            <person name="Guo L."/>
            <person name="Wang C."/>
            <person name="Yin W.B."/>
            <person name="Stadler M."/>
            <person name="Zhang X."/>
            <person name="Liu X."/>
        </authorList>
    </citation>
    <scope>NUCLEOTIDE SEQUENCE [LARGE SCALE GENOMIC DNA]</scope>
    <source>
        <strain evidence="3">W106-1 / CGMCC3.15140</strain>
    </source>
</reference>
<evidence type="ECO:0000256" key="1">
    <source>
        <dbReference type="SAM" id="MobiDB-lite"/>
    </source>
</evidence>
<dbReference type="KEGG" id="pfy:PFICI_12921"/>
<dbReference type="RefSeq" id="XP_007839693.1">
    <property type="nucleotide sequence ID" value="XM_007841502.1"/>
</dbReference>